<keyword evidence="2" id="KW-1185">Reference proteome</keyword>
<comment type="caution">
    <text evidence="1">The sequence shown here is derived from an EMBL/GenBank/DDBJ whole genome shotgun (WGS) entry which is preliminary data.</text>
</comment>
<sequence>MYIVAYKVSRLEISLNFLLAGNKFQTFNTIKLEHHTYSSFIKES</sequence>
<name>A0A0F3NML4_9RICK</name>
<gene>
    <name evidence="1" type="ORF">NLO413_0319</name>
</gene>
<dbReference type="EMBL" id="LANX01000001">
    <property type="protein sequence ID" value="KJV68947.1"/>
    <property type="molecule type" value="Genomic_DNA"/>
</dbReference>
<evidence type="ECO:0000313" key="1">
    <source>
        <dbReference type="EMBL" id="KJV68947.1"/>
    </source>
</evidence>
<organism evidence="1 2">
    <name type="scientific">Candidatus Neoehrlichia procyonis str. RAC413</name>
    <dbReference type="NCBI Taxonomy" id="1359163"/>
    <lineage>
        <taxon>Bacteria</taxon>
        <taxon>Pseudomonadati</taxon>
        <taxon>Pseudomonadota</taxon>
        <taxon>Alphaproteobacteria</taxon>
        <taxon>Rickettsiales</taxon>
        <taxon>Anaplasmataceae</taxon>
        <taxon>Candidatus Neoehrlichia</taxon>
    </lineage>
</organism>
<protein>
    <submittedName>
        <fullName evidence="1">Uncharacterized protein</fullName>
    </submittedName>
</protein>
<dbReference type="AlphaFoldDB" id="A0A0F3NML4"/>
<proteinExistence type="predicted"/>
<accession>A0A0F3NML4</accession>
<evidence type="ECO:0000313" key="2">
    <source>
        <dbReference type="Proteomes" id="UP000033562"/>
    </source>
</evidence>
<dbReference type="Proteomes" id="UP000033562">
    <property type="component" value="Unassembled WGS sequence"/>
</dbReference>
<reference evidence="1 2" key="1">
    <citation type="submission" date="2015-02" db="EMBL/GenBank/DDBJ databases">
        <title>Genome Sequencing of Rickettsiales.</title>
        <authorList>
            <person name="Daugherty S.C."/>
            <person name="Su Q."/>
            <person name="Abolude K."/>
            <person name="Beier-Sexton M."/>
            <person name="Carlyon J.A."/>
            <person name="Carter R."/>
            <person name="Day N.P."/>
            <person name="Dumler S.J."/>
            <person name="Dyachenko V."/>
            <person name="Godinez A."/>
            <person name="Kurtti T.J."/>
            <person name="Lichay M."/>
            <person name="Mullins K.E."/>
            <person name="Ott S."/>
            <person name="Pappas-Brown V."/>
            <person name="Paris D.H."/>
            <person name="Patel P."/>
            <person name="Richards A.L."/>
            <person name="Sadzewicz L."/>
            <person name="Sears K."/>
            <person name="Seidman D."/>
            <person name="Sengamalay N."/>
            <person name="Stenos J."/>
            <person name="Tallon L.J."/>
            <person name="Vincent G."/>
            <person name="Fraser C.M."/>
            <person name="Munderloh U."/>
            <person name="Dunning-Hotopp J.C."/>
        </authorList>
    </citation>
    <scope>NUCLEOTIDE SEQUENCE [LARGE SCALE GENOMIC DNA]</scope>
    <source>
        <strain evidence="1 2">RAC413</strain>
    </source>
</reference>